<evidence type="ECO:0000256" key="4">
    <source>
        <dbReference type="ARBA" id="ARBA00022452"/>
    </source>
</evidence>
<keyword evidence="9" id="KW-0472">Membrane</keyword>
<keyword evidence="10" id="KW-0564">Palmitate</keyword>
<dbReference type="InterPro" id="IPR040460">
    <property type="entry name" value="Gasdermin_pore"/>
</dbReference>
<evidence type="ECO:0000256" key="1">
    <source>
        <dbReference type="ARBA" id="ARBA00004496"/>
    </source>
</evidence>
<keyword evidence="5" id="KW-1003">Cell membrane</keyword>
<keyword evidence="11" id="KW-0449">Lipoprotein</keyword>
<keyword evidence="6" id="KW-0963">Cytoplasm</keyword>
<dbReference type="InterPro" id="IPR042377">
    <property type="entry name" value="GSDME"/>
</dbReference>
<feature type="domain" description="Gasdermin PUB" evidence="13">
    <location>
        <begin position="290"/>
        <end position="471"/>
    </location>
</feature>
<evidence type="ECO:0000313" key="15">
    <source>
        <dbReference type="Proteomes" id="UP001066276"/>
    </source>
</evidence>
<dbReference type="Pfam" id="PF04598">
    <property type="entry name" value="Gasdermin"/>
    <property type="match status" value="1"/>
</dbReference>
<comment type="subcellular location">
    <subcellularLocation>
        <location evidence="2">Cell membrane</location>
        <topology evidence="2">Multi-pass membrane protein</topology>
    </subcellularLocation>
    <subcellularLocation>
        <location evidence="1">Cytoplasm</location>
    </subcellularLocation>
</comment>
<dbReference type="GO" id="GO:0012501">
    <property type="term" value="P:programmed cell death"/>
    <property type="evidence" value="ECO:0007669"/>
    <property type="project" value="UniProtKB-KW"/>
</dbReference>
<keyword evidence="7" id="KW-1210">Necrosis</keyword>
<evidence type="ECO:0000256" key="10">
    <source>
        <dbReference type="ARBA" id="ARBA00023139"/>
    </source>
</evidence>
<evidence type="ECO:0000256" key="8">
    <source>
        <dbReference type="ARBA" id="ARBA00022692"/>
    </source>
</evidence>
<evidence type="ECO:0008006" key="16">
    <source>
        <dbReference type="Google" id="ProtNLM"/>
    </source>
</evidence>
<comment type="similarity">
    <text evidence="3">Belongs to the gasdermin family.</text>
</comment>
<dbReference type="AlphaFoldDB" id="A0AAV7MCW1"/>
<dbReference type="PANTHER" id="PTHR15207">
    <property type="entry name" value="NONSYNDROMIC HEARING IMPAIRMENT PROTEIN"/>
    <property type="match status" value="1"/>
</dbReference>
<evidence type="ECO:0000256" key="11">
    <source>
        <dbReference type="ARBA" id="ARBA00023288"/>
    </source>
</evidence>
<keyword evidence="4" id="KW-1134">Transmembrane beta strand</keyword>
<comment type="caution">
    <text evidence="14">The sequence shown here is derived from an EMBL/GenBank/DDBJ whole genome shotgun (WGS) entry which is preliminary data.</text>
</comment>
<proteinExistence type="inferred from homology"/>
<reference evidence="14" key="1">
    <citation type="journal article" date="2022" name="bioRxiv">
        <title>Sequencing and chromosome-scale assembly of the giantPleurodeles waltlgenome.</title>
        <authorList>
            <person name="Brown T."/>
            <person name="Elewa A."/>
            <person name="Iarovenko S."/>
            <person name="Subramanian E."/>
            <person name="Araus A.J."/>
            <person name="Petzold A."/>
            <person name="Susuki M."/>
            <person name="Suzuki K.-i.T."/>
            <person name="Hayashi T."/>
            <person name="Toyoda A."/>
            <person name="Oliveira C."/>
            <person name="Osipova E."/>
            <person name="Leigh N.D."/>
            <person name="Simon A."/>
            <person name="Yun M.H."/>
        </authorList>
    </citation>
    <scope>NUCLEOTIDE SEQUENCE</scope>
    <source>
        <strain evidence="14">20211129_DDA</strain>
        <tissue evidence="14">Liver</tissue>
    </source>
</reference>
<evidence type="ECO:0000256" key="9">
    <source>
        <dbReference type="ARBA" id="ARBA00023136"/>
    </source>
</evidence>
<protein>
    <recommendedName>
        <fullName evidence="16">Gasdermin-E</fullName>
    </recommendedName>
</protein>
<evidence type="ECO:0000256" key="6">
    <source>
        <dbReference type="ARBA" id="ARBA00022490"/>
    </source>
</evidence>
<evidence type="ECO:0000313" key="14">
    <source>
        <dbReference type="EMBL" id="KAJ1100354.1"/>
    </source>
</evidence>
<gene>
    <name evidence="14" type="ORF">NDU88_005440</name>
</gene>
<evidence type="ECO:0000259" key="13">
    <source>
        <dbReference type="Pfam" id="PF17708"/>
    </source>
</evidence>
<evidence type="ECO:0000259" key="12">
    <source>
        <dbReference type="Pfam" id="PF04598"/>
    </source>
</evidence>
<keyword evidence="8" id="KW-0812">Transmembrane</keyword>
<feature type="domain" description="Gasdermin pore forming" evidence="12">
    <location>
        <begin position="1"/>
        <end position="245"/>
    </location>
</feature>
<keyword evidence="15" id="KW-1185">Reference proteome</keyword>
<dbReference type="Pfam" id="PF17708">
    <property type="entry name" value="Gasdermin_C"/>
    <property type="match status" value="1"/>
</dbReference>
<evidence type="ECO:0000256" key="2">
    <source>
        <dbReference type="ARBA" id="ARBA00004651"/>
    </source>
</evidence>
<dbReference type="Proteomes" id="UP001066276">
    <property type="component" value="Chromosome 10"/>
</dbReference>
<evidence type="ECO:0000256" key="3">
    <source>
        <dbReference type="ARBA" id="ARBA00009279"/>
    </source>
</evidence>
<dbReference type="GO" id="GO:0005737">
    <property type="term" value="C:cytoplasm"/>
    <property type="evidence" value="ECO:0007669"/>
    <property type="project" value="UniProtKB-SubCell"/>
</dbReference>
<accession>A0AAV7MCW1</accession>
<sequence>MFAKATKNFLREIDSGGDLISVSSLNDSDKLHLLCAVTKRKRFWCWQKPKYHPSSFTLSDVLKDNKPLEPVVVESDFVKYDGRFGNCLGGTLGTEVGPLELNTAGKGCMESHTSFGSLRKCEVDINQLIKDVQHREVNWNQPLMQQMLERKNEILCVLKEKIITTQACVISEHTQMEGKHGGNIEIKTKVVKVSVNENGSLTKDANVVLEIPPSTAIAYGIIELYIKRDGQLEFCLLPEREGGFEKEITEGFHPYLTGHFDGLSLHSWDSLDGNGHSEKRKSLPGCASLSILKQDIAQLRKHFESFETLPEDRRNILYKLFCELLYHGETITFLENVMDDICAGVQPDLTDLREFKPSQQQKVIDFLLFVGYRVENETLLPQFQEQSEELIAAAHFLISALDELPDSTLALLGACCDLQVLSTLCYWLNTTSDEGTCSLTNPLLAPFSDQGRVLVVERMLALSNINFEKTENSIKALTTTEPGFLPLILFISISGFHTLSGNP</sequence>
<organism evidence="14 15">
    <name type="scientific">Pleurodeles waltl</name>
    <name type="common">Iberian ribbed newt</name>
    <dbReference type="NCBI Taxonomy" id="8319"/>
    <lineage>
        <taxon>Eukaryota</taxon>
        <taxon>Metazoa</taxon>
        <taxon>Chordata</taxon>
        <taxon>Craniata</taxon>
        <taxon>Vertebrata</taxon>
        <taxon>Euteleostomi</taxon>
        <taxon>Amphibia</taxon>
        <taxon>Batrachia</taxon>
        <taxon>Caudata</taxon>
        <taxon>Salamandroidea</taxon>
        <taxon>Salamandridae</taxon>
        <taxon>Pleurodelinae</taxon>
        <taxon>Pleurodeles</taxon>
    </lineage>
</organism>
<dbReference type="PANTHER" id="PTHR15207:SF1">
    <property type="entry name" value="GASDERMIN-E"/>
    <property type="match status" value="1"/>
</dbReference>
<dbReference type="InterPro" id="IPR041263">
    <property type="entry name" value="Gasdermin_PUB"/>
</dbReference>
<evidence type="ECO:0000256" key="5">
    <source>
        <dbReference type="ARBA" id="ARBA00022475"/>
    </source>
</evidence>
<evidence type="ECO:0000256" key="7">
    <source>
        <dbReference type="ARBA" id="ARBA00022590"/>
    </source>
</evidence>
<dbReference type="GO" id="GO:0005886">
    <property type="term" value="C:plasma membrane"/>
    <property type="evidence" value="ECO:0007669"/>
    <property type="project" value="UniProtKB-SubCell"/>
</dbReference>
<dbReference type="EMBL" id="JANPWB010000014">
    <property type="protein sequence ID" value="KAJ1100354.1"/>
    <property type="molecule type" value="Genomic_DNA"/>
</dbReference>
<name>A0AAV7MCW1_PLEWA</name>